<dbReference type="HAMAP" id="MF_01043">
    <property type="entry name" value="PlsY"/>
    <property type="match status" value="1"/>
</dbReference>
<dbReference type="EC" id="2.3.1.275" evidence="10"/>
<feature type="transmembrane region" description="Helical" evidence="10">
    <location>
        <begin position="77"/>
        <end position="98"/>
    </location>
</feature>
<sequence>MVGGVIWIVVGYLSGSWLAALSVCRLAGVPDPRYCGSCNPGFSNVLRLYGPRLAVATLLLDALKGAPAVLAVKLLGLPVWLQGAVGLAVLLGHSYPLWHGFRGGKSVASAFGVLLILVPSVALLSAVCWMLLAWRLRMAAAASLVSAFVAPLACAWLAPDYVVVVSGFSLLVLARHGLNIRRLRRGEEPHLRG</sequence>
<evidence type="ECO:0000256" key="4">
    <source>
        <dbReference type="ARBA" id="ARBA00022692"/>
    </source>
</evidence>
<evidence type="ECO:0000256" key="9">
    <source>
        <dbReference type="ARBA" id="ARBA00023264"/>
    </source>
</evidence>
<keyword evidence="1 10" id="KW-1003">Cell membrane</keyword>
<comment type="subunit">
    <text evidence="10">Probably interacts with PlsX.</text>
</comment>
<keyword evidence="12" id="KW-1185">Reference proteome</keyword>
<dbReference type="EMBL" id="AP022843">
    <property type="protein sequence ID" value="BCB08935.1"/>
    <property type="molecule type" value="Genomic_DNA"/>
</dbReference>
<keyword evidence="7 10" id="KW-0472">Membrane</keyword>
<evidence type="ECO:0000256" key="7">
    <source>
        <dbReference type="ARBA" id="ARBA00023136"/>
    </source>
</evidence>
<dbReference type="AlphaFoldDB" id="A0A6F8U7P9"/>
<comment type="subcellular location">
    <subcellularLocation>
        <location evidence="10">Cell membrane</location>
        <topology evidence="10">Multi-pass membrane protein</topology>
    </subcellularLocation>
</comment>
<accession>A0A6F8U7P9</accession>
<dbReference type="Proteomes" id="UP000502259">
    <property type="component" value="Chromosome"/>
</dbReference>
<dbReference type="InterPro" id="IPR003811">
    <property type="entry name" value="G3P_acylTferase_PlsY"/>
</dbReference>
<dbReference type="PANTHER" id="PTHR30309">
    <property type="entry name" value="INNER MEMBRANE PROTEIN YGIH"/>
    <property type="match status" value="1"/>
</dbReference>
<evidence type="ECO:0000256" key="3">
    <source>
        <dbReference type="ARBA" id="ARBA00022679"/>
    </source>
</evidence>
<keyword evidence="11" id="KW-0012">Acyltransferase</keyword>
<dbReference type="SMART" id="SM01207">
    <property type="entry name" value="G3P_acyltransf"/>
    <property type="match status" value="1"/>
</dbReference>
<evidence type="ECO:0000256" key="1">
    <source>
        <dbReference type="ARBA" id="ARBA00022475"/>
    </source>
</evidence>
<dbReference type="GO" id="GO:0005886">
    <property type="term" value="C:plasma membrane"/>
    <property type="evidence" value="ECO:0007669"/>
    <property type="project" value="UniProtKB-SubCell"/>
</dbReference>
<evidence type="ECO:0000256" key="10">
    <source>
        <dbReference type="HAMAP-Rule" id="MF_01043"/>
    </source>
</evidence>
<keyword evidence="2 10" id="KW-0444">Lipid biosynthesis</keyword>
<keyword evidence="8 10" id="KW-0594">Phospholipid biosynthesis</keyword>
<organism evidence="11 12">
    <name type="scientific">Halomonas hydrothermalis</name>
    <dbReference type="NCBI Taxonomy" id="115561"/>
    <lineage>
        <taxon>Bacteria</taxon>
        <taxon>Pseudomonadati</taxon>
        <taxon>Pseudomonadota</taxon>
        <taxon>Gammaproteobacteria</taxon>
        <taxon>Oceanospirillales</taxon>
        <taxon>Halomonadaceae</taxon>
        <taxon>Halomonas</taxon>
    </lineage>
</organism>
<comment type="function">
    <text evidence="10">Catalyzes the transfer of an acyl group from acyl-phosphate (acyl-PO(4)) to glycerol-3-phosphate (G3P) to form lysophosphatidic acid (LPA). This enzyme utilizes acyl-phosphate as fatty acyl donor, but not acyl-CoA or acyl-ACP.</text>
</comment>
<comment type="pathway">
    <text evidence="10">Lipid metabolism; phospholipid metabolism.</text>
</comment>
<dbReference type="Pfam" id="PF02660">
    <property type="entry name" value="G3P_acyltransf"/>
    <property type="match status" value="1"/>
</dbReference>
<feature type="transmembrane region" description="Helical" evidence="10">
    <location>
        <begin position="6"/>
        <end position="28"/>
    </location>
</feature>
<keyword evidence="4 10" id="KW-0812">Transmembrane</keyword>
<evidence type="ECO:0000313" key="11">
    <source>
        <dbReference type="EMBL" id="BCB08935.1"/>
    </source>
</evidence>
<keyword evidence="9 10" id="KW-1208">Phospholipid metabolism</keyword>
<dbReference type="GO" id="GO:0043772">
    <property type="term" value="F:acyl-phosphate glycerol-3-phosphate acyltransferase activity"/>
    <property type="evidence" value="ECO:0007669"/>
    <property type="project" value="UniProtKB-UniRule"/>
</dbReference>
<keyword evidence="3 10" id="KW-0808">Transferase</keyword>
<name>A0A6F8U7P9_9GAMM</name>
<dbReference type="UniPathway" id="UPA00085"/>
<proteinExistence type="inferred from homology"/>
<keyword evidence="5 10" id="KW-1133">Transmembrane helix</keyword>
<evidence type="ECO:0000313" key="12">
    <source>
        <dbReference type="Proteomes" id="UP000502259"/>
    </source>
</evidence>
<dbReference type="PANTHER" id="PTHR30309:SF0">
    <property type="entry name" value="GLYCEROL-3-PHOSPHATE ACYLTRANSFERASE-RELATED"/>
    <property type="match status" value="1"/>
</dbReference>
<gene>
    <name evidence="10 11" type="primary">plsY</name>
    <name evidence="11" type="ORF">HHSLTHF2_28250</name>
</gene>
<evidence type="ECO:0000256" key="8">
    <source>
        <dbReference type="ARBA" id="ARBA00023209"/>
    </source>
</evidence>
<evidence type="ECO:0000256" key="2">
    <source>
        <dbReference type="ARBA" id="ARBA00022516"/>
    </source>
</evidence>
<feature type="transmembrane region" description="Helical" evidence="10">
    <location>
        <begin position="110"/>
        <end position="132"/>
    </location>
</feature>
<evidence type="ECO:0000256" key="6">
    <source>
        <dbReference type="ARBA" id="ARBA00023098"/>
    </source>
</evidence>
<dbReference type="NCBIfam" id="TIGR00023">
    <property type="entry name" value="glycerol-3-phosphate 1-O-acyltransferase PlsY"/>
    <property type="match status" value="1"/>
</dbReference>
<feature type="transmembrane region" description="Helical" evidence="10">
    <location>
        <begin position="144"/>
        <end position="174"/>
    </location>
</feature>
<keyword evidence="6 10" id="KW-0443">Lipid metabolism</keyword>
<comment type="catalytic activity">
    <reaction evidence="10">
        <text>an acyl phosphate + sn-glycerol 3-phosphate = a 1-acyl-sn-glycero-3-phosphate + phosphate</text>
        <dbReference type="Rhea" id="RHEA:34075"/>
        <dbReference type="ChEBI" id="CHEBI:43474"/>
        <dbReference type="ChEBI" id="CHEBI:57597"/>
        <dbReference type="ChEBI" id="CHEBI:57970"/>
        <dbReference type="ChEBI" id="CHEBI:59918"/>
        <dbReference type="EC" id="2.3.1.275"/>
    </reaction>
</comment>
<comment type="similarity">
    <text evidence="10">Belongs to the PlsY family.</text>
</comment>
<evidence type="ECO:0000256" key="5">
    <source>
        <dbReference type="ARBA" id="ARBA00022989"/>
    </source>
</evidence>
<protein>
    <recommendedName>
        <fullName evidence="10">Glycerol-3-phosphate acyltransferase</fullName>
    </recommendedName>
    <alternativeName>
        <fullName evidence="10">Acyl-PO4 G3P acyltransferase</fullName>
    </alternativeName>
    <alternativeName>
        <fullName evidence="10">Acyl-phosphate--glycerol-3-phosphate acyltransferase</fullName>
    </alternativeName>
    <alternativeName>
        <fullName evidence="10">G3P acyltransferase</fullName>
        <shortName evidence="10">GPAT</shortName>
        <ecNumber evidence="10">2.3.1.275</ecNumber>
    </alternativeName>
    <alternativeName>
        <fullName evidence="10">Lysophosphatidic acid synthase</fullName>
        <shortName evidence="10">LPA synthase</shortName>
    </alternativeName>
</protein>
<reference evidence="11 12" key="1">
    <citation type="submission" date="2020-03" db="EMBL/GenBank/DDBJ databases">
        <title>Complete Genome Sequence of Halomonas hydrothermalis Strain Slthf2, Halophilic Bacterium Isolated from Deep-Sea Hydrothermal-Vent Environments.</title>
        <authorList>
            <person name="Takeyama N."/>
            <person name="Huang M."/>
            <person name="Sato K."/>
            <person name="Galipon J."/>
            <person name="Arakawa K."/>
        </authorList>
    </citation>
    <scope>NUCLEOTIDE SEQUENCE [LARGE SCALE GENOMIC DNA]</scope>
    <source>
        <strain evidence="11 12">Slthf2</strain>
    </source>
</reference>
<dbReference type="GO" id="GO:0008654">
    <property type="term" value="P:phospholipid biosynthetic process"/>
    <property type="evidence" value="ECO:0007669"/>
    <property type="project" value="UniProtKB-UniRule"/>
</dbReference>